<evidence type="ECO:0000256" key="1">
    <source>
        <dbReference type="SAM" id="Phobius"/>
    </source>
</evidence>
<feature type="transmembrane region" description="Helical" evidence="1">
    <location>
        <begin position="137"/>
        <end position="160"/>
    </location>
</feature>
<dbReference type="AlphaFoldDB" id="A0A645AVG9"/>
<evidence type="ECO:0000313" key="2">
    <source>
        <dbReference type="EMBL" id="MPM56758.1"/>
    </source>
</evidence>
<dbReference type="EMBL" id="VSSQ01015916">
    <property type="protein sequence ID" value="MPM56758.1"/>
    <property type="molecule type" value="Genomic_DNA"/>
</dbReference>
<organism evidence="2">
    <name type="scientific">bioreactor metagenome</name>
    <dbReference type="NCBI Taxonomy" id="1076179"/>
    <lineage>
        <taxon>unclassified sequences</taxon>
        <taxon>metagenomes</taxon>
        <taxon>ecological metagenomes</taxon>
    </lineage>
</organism>
<sequence length="275" mass="30923">MKKNERAPSVYRLAHLWPLAVIIIGIGACAAGAAVSQPYWDFFGLLLILSLAALLGGALFGFLFGVPRLNRNYDPREDYGRTTKYMPNTNLEEVSDWLTKIIIGVTLTQLTKIPGYLQDMADYIVANSNCSTLDCNFAGPVIISLFIYFFIAGFISGYYYTRIFLPNLFSVMEENSILKAETAIWREGGKKMFSLAGEPEVSHKIEYFTDKEREMLQKIKVQNNVFADIHKLSHQEYAVLNVLIAKGIVEIYPGNLSTGKETLHITDEEVLQSLQ</sequence>
<feature type="transmembrane region" description="Helical" evidence="1">
    <location>
        <begin position="42"/>
        <end position="66"/>
    </location>
</feature>
<keyword evidence="1" id="KW-0472">Membrane</keyword>
<proteinExistence type="predicted"/>
<protein>
    <submittedName>
        <fullName evidence="2">Uncharacterized protein</fullName>
    </submittedName>
</protein>
<feature type="transmembrane region" description="Helical" evidence="1">
    <location>
        <begin position="12"/>
        <end position="36"/>
    </location>
</feature>
<dbReference type="PROSITE" id="PS51257">
    <property type="entry name" value="PROKAR_LIPOPROTEIN"/>
    <property type="match status" value="1"/>
</dbReference>
<keyword evidence="1" id="KW-0812">Transmembrane</keyword>
<comment type="caution">
    <text evidence="2">The sequence shown here is derived from an EMBL/GenBank/DDBJ whole genome shotgun (WGS) entry which is preliminary data.</text>
</comment>
<accession>A0A645AVG9</accession>
<name>A0A645AVG9_9ZZZZ</name>
<gene>
    <name evidence="2" type="ORF">SDC9_103572</name>
</gene>
<reference evidence="2" key="1">
    <citation type="submission" date="2019-08" db="EMBL/GenBank/DDBJ databases">
        <authorList>
            <person name="Kucharzyk K."/>
            <person name="Murdoch R.W."/>
            <person name="Higgins S."/>
            <person name="Loffler F."/>
        </authorList>
    </citation>
    <scope>NUCLEOTIDE SEQUENCE</scope>
</reference>
<keyword evidence="1" id="KW-1133">Transmembrane helix</keyword>